<gene>
    <name evidence="1" type="ORF">H6F44_17560</name>
</gene>
<accession>A0A926UVA0</accession>
<comment type="caution">
    <text evidence="1">The sequence shown here is derived from an EMBL/GenBank/DDBJ whole genome shotgun (WGS) entry which is preliminary data.</text>
</comment>
<reference evidence="1" key="1">
    <citation type="journal article" date="2015" name="ISME J.">
        <title>Draft Genome Sequence of Streptomyces incarnatus NRRL8089, which Produces the Nucleoside Antibiotic Sinefungin.</title>
        <authorList>
            <person name="Oshima K."/>
            <person name="Hattori M."/>
            <person name="Shimizu H."/>
            <person name="Fukuda K."/>
            <person name="Nemoto M."/>
            <person name="Inagaki K."/>
            <person name="Tamura T."/>
        </authorList>
    </citation>
    <scope>NUCLEOTIDE SEQUENCE</scope>
    <source>
        <strain evidence="1">FACHB-1277</strain>
    </source>
</reference>
<dbReference type="RefSeq" id="WP_190352332.1">
    <property type="nucleotide sequence ID" value="NZ_JACJPY010000072.1"/>
</dbReference>
<sequence>MQILNRVSLGLRQEWSVLVLKALGRASVAAIAGGMITTIAIDHAEAQVANTIVYVVGDNSYTFDLTRQVVANPAIALVNGRTSIVAGTFEPQTADYVTRELQRRGVAAQQLTQITTTIPQPTPSAPVTLTSYLPNTTNNLDNPSRYRYVTAVPMSAGGMAALAQVQRFIPRAFISKSFRGDYIYAGGYTNRDGAESLKYFLRSQGLDARVLYF</sequence>
<evidence type="ECO:0000313" key="2">
    <source>
        <dbReference type="Proteomes" id="UP000631421"/>
    </source>
</evidence>
<proteinExistence type="predicted"/>
<keyword evidence="2" id="KW-1185">Reference proteome</keyword>
<evidence type="ECO:0000313" key="1">
    <source>
        <dbReference type="EMBL" id="MBD2151916.1"/>
    </source>
</evidence>
<protein>
    <recommendedName>
        <fullName evidence="3">SPOR domain-containing protein</fullName>
    </recommendedName>
</protein>
<dbReference type="EMBL" id="JACJPY010000072">
    <property type="protein sequence ID" value="MBD2151916.1"/>
    <property type="molecule type" value="Genomic_DNA"/>
</dbReference>
<dbReference type="Proteomes" id="UP000631421">
    <property type="component" value="Unassembled WGS sequence"/>
</dbReference>
<dbReference type="AlphaFoldDB" id="A0A926UVA0"/>
<name>A0A926UVA0_9CYAN</name>
<organism evidence="1 2">
    <name type="scientific">Pseudanabaena cinerea FACHB-1277</name>
    <dbReference type="NCBI Taxonomy" id="2949581"/>
    <lineage>
        <taxon>Bacteria</taxon>
        <taxon>Bacillati</taxon>
        <taxon>Cyanobacteriota</taxon>
        <taxon>Cyanophyceae</taxon>
        <taxon>Pseudanabaenales</taxon>
        <taxon>Pseudanabaenaceae</taxon>
        <taxon>Pseudanabaena</taxon>
        <taxon>Pseudanabaena cinerea</taxon>
    </lineage>
</organism>
<evidence type="ECO:0008006" key="3">
    <source>
        <dbReference type="Google" id="ProtNLM"/>
    </source>
</evidence>
<reference evidence="1" key="2">
    <citation type="submission" date="2020-08" db="EMBL/GenBank/DDBJ databases">
        <authorList>
            <person name="Chen M."/>
            <person name="Teng W."/>
            <person name="Zhao L."/>
            <person name="Hu C."/>
            <person name="Zhou Y."/>
            <person name="Han B."/>
            <person name="Song L."/>
            <person name="Shu W."/>
        </authorList>
    </citation>
    <scope>NUCLEOTIDE SEQUENCE</scope>
    <source>
        <strain evidence="1">FACHB-1277</strain>
    </source>
</reference>